<keyword evidence="3 7" id="KW-0378">Hydrolase</keyword>
<dbReference type="EMBL" id="CYYR01000012">
    <property type="protein sequence ID" value="CUO02115.1"/>
    <property type="molecule type" value="Genomic_DNA"/>
</dbReference>
<dbReference type="PRINTS" id="PR00743">
    <property type="entry name" value="GLHYDRLASE36"/>
</dbReference>
<dbReference type="GO" id="GO:0004557">
    <property type="term" value="F:alpha-galactosidase activity"/>
    <property type="evidence" value="ECO:0007669"/>
    <property type="project" value="UniProtKB-EC"/>
</dbReference>
<reference evidence="7 8" key="1">
    <citation type="submission" date="2015-09" db="EMBL/GenBank/DDBJ databases">
        <authorList>
            <consortium name="Pathogen Informatics"/>
        </authorList>
    </citation>
    <scope>NUCLEOTIDE SEQUENCE [LARGE SCALE GENOMIC DNA]</scope>
    <source>
        <strain evidence="7 8">2789STDY5608835</strain>
    </source>
</reference>
<dbReference type="Gene3D" id="2.70.98.60">
    <property type="entry name" value="alpha-galactosidase from lactobacil brevis"/>
    <property type="match status" value="1"/>
</dbReference>
<feature type="domain" description="Glycosyl hydrolase family 36 C-terminal" evidence="5">
    <location>
        <begin position="669"/>
        <end position="797"/>
    </location>
</feature>
<dbReference type="RefSeq" id="WP_055302145.1">
    <property type="nucleotide sequence ID" value="NZ_CYYR01000012.1"/>
</dbReference>
<evidence type="ECO:0000313" key="8">
    <source>
        <dbReference type="Proteomes" id="UP000095395"/>
    </source>
</evidence>
<organism evidence="7 8">
    <name type="scientific">Roseburia inulinivorans</name>
    <dbReference type="NCBI Taxonomy" id="360807"/>
    <lineage>
        <taxon>Bacteria</taxon>
        <taxon>Bacillati</taxon>
        <taxon>Bacillota</taxon>
        <taxon>Clostridia</taxon>
        <taxon>Lachnospirales</taxon>
        <taxon>Lachnospiraceae</taxon>
        <taxon>Roseburia</taxon>
    </lineage>
</organism>
<evidence type="ECO:0000256" key="1">
    <source>
        <dbReference type="ARBA" id="ARBA00001255"/>
    </source>
</evidence>
<name>A0A174BQZ6_9FIRM</name>
<dbReference type="InterPro" id="IPR000111">
    <property type="entry name" value="Glyco_hydro_27/36_CS"/>
</dbReference>
<dbReference type="InterPro" id="IPR031705">
    <property type="entry name" value="Glyco_hydro_36_C"/>
</dbReference>
<dbReference type="SUPFAM" id="SSF51445">
    <property type="entry name" value="(Trans)glycosidases"/>
    <property type="match status" value="1"/>
</dbReference>
<dbReference type="FunFam" id="3.20.20.70:FF:000118">
    <property type="entry name" value="Alpha-galactosidase"/>
    <property type="match status" value="1"/>
</dbReference>
<proteinExistence type="predicted"/>
<comment type="catalytic activity">
    <reaction evidence="1">
        <text>Hydrolysis of terminal, non-reducing alpha-D-galactose residues in alpha-D-galactosides, including galactose oligosaccharides, galactomannans and galactolipids.</text>
        <dbReference type="EC" id="3.2.1.22"/>
    </reaction>
</comment>
<feature type="domain" description="Glycosyl hydrolase family 36 N-terminal" evidence="6">
    <location>
        <begin position="26"/>
        <end position="291"/>
    </location>
</feature>
<dbReference type="InterPro" id="IPR050985">
    <property type="entry name" value="Alpha-glycosidase_related"/>
</dbReference>
<dbReference type="InterPro" id="IPR017853">
    <property type="entry name" value="GH"/>
</dbReference>
<evidence type="ECO:0000259" key="6">
    <source>
        <dbReference type="Pfam" id="PF16875"/>
    </source>
</evidence>
<dbReference type="CDD" id="cd14791">
    <property type="entry name" value="GH36"/>
    <property type="match status" value="1"/>
</dbReference>
<evidence type="ECO:0000259" key="5">
    <source>
        <dbReference type="Pfam" id="PF16874"/>
    </source>
</evidence>
<dbReference type="AlphaFoldDB" id="A0A174BQZ6"/>
<dbReference type="Pfam" id="PF16875">
    <property type="entry name" value="Glyco_hydro_36N"/>
    <property type="match status" value="1"/>
</dbReference>
<dbReference type="Proteomes" id="UP000095395">
    <property type="component" value="Unassembled WGS sequence"/>
</dbReference>
<gene>
    <name evidence="7" type="primary">rafA</name>
    <name evidence="7" type="ORF">ERS852392_01954</name>
</gene>
<evidence type="ECO:0000256" key="4">
    <source>
        <dbReference type="ARBA" id="ARBA00023295"/>
    </source>
</evidence>
<dbReference type="InterPro" id="IPR013780">
    <property type="entry name" value="Glyco_hydro_b"/>
</dbReference>
<dbReference type="Pfam" id="PF16874">
    <property type="entry name" value="Glyco_hydro_36C"/>
    <property type="match status" value="1"/>
</dbReference>
<dbReference type="PANTHER" id="PTHR43053:SF3">
    <property type="entry name" value="ALPHA-GALACTOSIDASE C-RELATED"/>
    <property type="match status" value="1"/>
</dbReference>
<evidence type="ECO:0000313" key="7">
    <source>
        <dbReference type="EMBL" id="CUO02115.1"/>
    </source>
</evidence>
<keyword evidence="4 7" id="KW-0326">Glycosidase</keyword>
<sequence>MIQTANDIFVLHTEHTTYAFRKLPTGQLEHLYYGRKIHVCEPLDENAVAPLIEKHTFQPGNSCVYDREHDAYTLEDLCLEMSSYGKGDIREPFVELIYEDGSFSSDFVYESSARFEGREARDAEDALPASYDEKNQVEHLCVTLKDNNSALKLELHYYIYEDCDVITRSAKLINDGENAVQIRRLMSCQVDFPTSDHVFTSFHGAWAREMRRWDVPVAAGKYVNASYTGTSSSRANPFVMLSGRETTEDTGDCYGFNLVYSGNYYEAVEVNSYGKTRFVSGINPQNFCWQLPAGESFEAPEAVMAYSKAGYNGMSQCMHRFVREHIVRGAWKKKVRPVLLNSWEAAYFDINEKKLLQLAKAGKEAGIELFVMDDGWFGHRDNDRSSLGDWKVNTKKLPNGLAGLCKKINDLGMDFGIWVEPEMVNVDSELYKAHPDWAMDIPGKNHSEGRNQRLLDLSRAEVQDYIIGQMSDLFSSANIAYVKWDMNRIVTDYYSKILPPERQGEVAHRYVLGLYRCMKELTERFPEILFEGCAAGGNRFDLGILSYFPQIWASDDTDALCRAEIQTGYSYGYPMSVVSAHVSSCPNHQTLRMTPLETRFQVAAFGICGYECNFCDMKKEDFDAVKAQIALYKEWRKVLQTGSFYRGRNFSDQGSTGSLSGPLTGNIQEWTCVSEDREKAVGFLMQKLVSPNTQFEYYRPNGLNPEARYHFYNRSLKYNVKEFGDLVNTVAPVHIRQDSVAHNLIAKFVKMDGEAEDFCAYGDALMYAGVKLKQAFGGTGYNEQIRHFPDFASRMYFMEQMND</sequence>
<dbReference type="PROSITE" id="PS00512">
    <property type="entry name" value="ALPHA_GALACTOSIDASE"/>
    <property type="match status" value="1"/>
</dbReference>
<dbReference type="Gene3D" id="3.20.20.70">
    <property type="entry name" value="Aldolase class I"/>
    <property type="match status" value="1"/>
</dbReference>
<evidence type="ECO:0000256" key="2">
    <source>
        <dbReference type="ARBA" id="ARBA00012755"/>
    </source>
</evidence>
<dbReference type="Pfam" id="PF02065">
    <property type="entry name" value="Melibiase"/>
    <property type="match status" value="1"/>
</dbReference>
<dbReference type="PANTHER" id="PTHR43053">
    <property type="entry name" value="GLYCOSIDASE FAMILY 31"/>
    <property type="match status" value="1"/>
</dbReference>
<dbReference type="InterPro" id="IPR031704">
    <property type="entry name" value="Glyco_hydro_36_N"/>
</dbReference>
<accession>A0A174BQZ6</accession>
<dbReference type="Gene3D" id="2.60.40.1180">
    <property type="entry name" value="Golgi alpha-mannosidase II"/>
    <property type="match status" value="1"/>
</dbReference>
<protein>
    <recommendedName>
        <fullName evidence="2">alpha-galactosidase</fullName>
        <ecNumber evidence="2">3.2.1.22</ecNumber>
    </recommendedName>
</protein>
<dbReference type="EC" id="3.2.1.22" evidence="2"/>
<dbReference type="InterPro" id="IPR002252">
    <property type="entry name" value="Glyco_hydro_36"/>
</dbReference>
<dbReference type="InterPro" id="IPR013785">
    <property type="entry name" value="Aldolase_TIM"/>
</dbReference>
<evidence type="ECO:0000256" key="3">
    <source>
        <dbReference type="ARBA" id="ARBA00022801"/>
    </source>
</evidence>
<dbReference type="GO" id="GO:0016052">
    <property type="term" value="P:carbohydrate catabolic process"/>
    <property type="evidence" value="ECO:0007669"/>
    <property type="project" value="InterPro"/>
</dbReference>
<dbReference type="InterPro" id="IPR038417">
    <property type="entry name" value="Alpga-gal_N_sf"/>
</dbReference>